<dbReference type="InterPro" id="IPR003488">
    <property type="entry name" value="DprA"/>
</dbReference>
<dbReference type="InterPro" id="IPR036388">
    <property type="entry name" value="WH-like_DNA-bd_sf"/>
</dbReference>
<proteinExistence type="inferred from homology"/>
<dbReference type="InterPro" id="IPR057666">
    <property type="entry name" value="DrpA_SLOG"/>
</dbReference>
<feature type="domain" description="DprA winged helix" evidence="3">
    <location>
        <begin position="318"/>
        <end position="372"/>
    </location>
</feature>
<evidence type="ECO:0000259" key="2">
    <source>
        <dbReference type="Pfam" id="PF02481"/>
    </source>
</evidence>
<evidence type="ECO:0000256" key="1">
    <source>
        <dbReference type="ARBA" id="ARBA00006525"/>
    </source>
</evidence>
<evidence type="ECO:0000259" key="3">
    <source>
        <dbReference type="Pfam" id="PF17782"/>
    </source>
</evidence>
<dbReference type="PANTHER" id="PTHR43022">
    <property type="entry name" value="PROTEIN SMF"/>
    <property type="match status" value="1"/>
</dbReference>
<evidence type="ECO:0000313" key="5">
    <source>
        <dbReference type="Proteomes" id="UP001595897"/>
    </source>
</evidence>
<dbReference type="EMBL" id="JBHSGU010000001">
    <property type="protein sequence ID" value="MFC4698812.1"/>
    <property type="molecule type" value="Genomic_DNA"/>
</dbReference>
<gene>
    <name evidence="4" type="primary">dprA</name>
    <name evidence="4" type="ORF">ACFO4O_01375</name>
</gene>
<dbReference type="Proteomes" id="UP001595897">
    <property type="component" value="Unassembled WGS sequence"/>
</dbReference>
<reference evidence="5" key="1">
    <citation type="journal article" date="2019" name="Int. J. Syst. Evol. Microbiol.">
        <title>The Global Catalogue of Microorganisms (GCM) 10K type strain sequencing project: providing services to taxonomists for standard genome sequencing and annotation.</title>
        <authorList>
            <consortium name="The Broad Institute Genomics Platform"/>
            <consortium name="The Broad Institute Genome Sequencing Center for Infectious Disease"/>
            <person name="Wu L."/>
            <person name="Ma J."/>
        </authorList>
    </citation>
    <scope>NUCLEOTIDE SEQUENCE [LARGE SCALE GENOMIC DNA]</scope>
    <source>
        <strain evidence="5">KACC 12507</strain>
    </source>
</reference>
<feature type="domain" description="Smf/DprA SLOG" evidence="2">
    <location>
        <begin position="93"/>
        <end position="302"/>
    </location>
</feature>
<dbReference type="RefSeq" id="WP_382405463.1">
    <property type="nucleotide sequence ID" value="NZ_JBHSGU010000001.1"/>
</dbReference>
<dbReference type="PANTHER" id="PTHR43022:SF1">
    <property type="entry name" value="PROTEIN SMF"/>
    <property type="match status" value="1"/>
</dbReference>
<comment type="caution">
    <text evidence="4">The sequence shown here is derived from an EMBL/GenBank/DDBJ whole genome shotgun (WGS) entry which is preliminary data.</text>
</comment>
<keyword evidence="5" id="KW-1185">Reference proteome</keyword>
<name>A0ABV9LQM4_9ALTE</name>
<protein>
    <submittedName>
        <fullName evidence="4">DNA-processing protein DprA</fullName>
    </submittedName>
</protein>
<accession>A0ABV9LQM4</accession>
<organism evidence="4 5">
    <name type="scientific">Glaciecola siphonariae</name>
    <dbReference type="NCBI Taxonomy" id="521012"/>
    <lineage>
        <taxon>Bacteria</taxon>
        <taxon>Pseudomonadati</taxon>
        <taxon>Pseudomonadota</taxon>
        <taxon>Gammaproteobacteria</taxon>
        <taxon>Alteromonadales</taxon>
        <taxon>Alteromonadaceae</taxon>
        <taxon>Glaciecola</taxon>
    </lineage>
</organism>
<dbReference type="InterPro" id="IPR041614">
    <property type="entry name" value="DprA_WH"/>
</dbReference>
<dbReference type="Gene3D" id="3.40.50.450">
    <property type="match status" value="1"/>
</dbReference>
<evidence type="ECO:0000313" key="4">
    <source>
        <dbReference type="EMBL" id="MFC4698812.1"/>
    </source>
</evidence>
<dbReference type="Pfam" id="PF17782">
    <property type="entry name" value="WHD_DprA"/>
    <property type="match status" value="1"/>
</dbReference>
<sequence>MTTDSVLSASREDEISAYLRLDGIPKIGIASLLKTAKMHGCRLLDIPALSRSDLVTSGWQEQQIRYLCSADTSLRRSRSRLFNWLNKSDTHHFIGFNDFAYPSSLKHLTRPPLFLLVAGQIEALAFAQLAMIGTRSPSQYAKEVVDDLVSAIASNMDVALTSGMALGIDGLSHRASLHHGMPTLAVLGCGIDIAYPKRHQSLYYDIQESGAVISEFVPGTVPHASLFPRRNRIISGLAQGVIVVEAKIKSGTLVTAKYALEQNKEVFAVPSAIYNPNAEGCHHLIKQGAKLIENAQDILDELPFLAKNQEIVTNPQKSVNQDLASDPLLDSVGYSAISVDLIAKRTGMSVSDVLIQLLQYELRGIVASTPEGYVKLRG</sequence>
<comment type="similarity">
    <text evidence="1">Belongs to the DprA/Smf family.</text>
</comment>
<dbReference type="Gene3D" id="1.10.10.10">
    <property type="entry name" value="Winged helix-like DNA-binding domain superfamily/Winged helix DNA-binding domain"/>
    <property type="match status" value="1"/>
</dbReference>
<dbReference type="SUPFAM" id="SSF102405">
    <property type="entry name" value="MCP/YpsA-like"/>
    <property type="match status" value="1"/>
</dbReference>
<dbReference type="NCBIfam" id="TIGR00732">
    <property type="entry name" value="dprA"/>
    <property type="match status" value="1"/>
</dbReference>
<dbReference type="Pfam" id="PF02481">
    <property type="entry name" value="DNA_processg_A"/>
    <property type="match status" value="1"/>
</dbReference>